<proteinExistence type="predicted"/>
<accession>A0A3F3PHG1</accession>
<dbReference type="EMBL" id="KZ852425">
    <property type="protein sequence ID" value="RDH26102.1"/>
    <property type="molecule type" value="Genomic_DNA"/>
</dbReference>
<reference evidence="1 2" key="1">
    <citation type="submission" date="2018-07" db="EMBL/GenBank/DDBJ databases">
        <title>The genomes of Aspergillus section Nigri reveals drivers in fungal speciation.</title>
        <authorList>
            <consortium name="DOE Joint Genome Institute"/>
            <person name="Vesth T.C."/>
            <person name="Nybo J."/>
            <person name="Theobald S."/>
            <person name="Brandl J."/>
            <person name="Frisvad J.C."/>
            <person name="Nielsen K.F."/>
            <person name="Lyhne E.K."/>
            <person name="Kogle M.E."/>
            <person name="Kuo A."/>
            <person name="Riley R."/>
            <person name="Clum A."/>
            <person name="Nolan M."/>
            <person name="Lipzen A."/>
            <person name="Salamov A."/>
            <person name="Henrissat B."/>
            <person name="Wiebenga A."/>
            <person name="De vries R.P."/>
            <person name="Grigoriev I.V."/>
            <person name="Mortensen U.H."/>
            <person name="Andersen M.R."/>
            <person name="Baker S.E."/>
        </authorList>
    </citation>
    <scope>NUCLEOTIDE SEQUENCE [LARGE SCALE GENOMIC DNA]</scope>
    <source>
        <strain evidence="1 2">CBS 139.54b</strain>
    </source>
</reference>
<dbReference type="AlphaFoldDB" id="A0A3F3PHG1"/>
<keyword evidence="2" id="KW-1185">Reference proteome</keyword>
<sequence>VEFCILSLAAVLGGMEQGRIEEEVHALHICCPICSLADAQSTPSIILNGDQDLLREIRSVCPHFLHSGQFGRHPDNPIFGRVGLEIGLLLGWNAAGGTNSHWSYPPAESMPSTATLDLESYATGGIGG</sequence>
<dbReference type="RefSeq" id="XP_026619124.1">
    <property type="nucleotide sequence ID" value="XM_026768575.1"/>
</dbReference>
<evidence type="ECO:0000313" key="1">
    <source>
        <dbReference type="EMBL" id="RDH26102.1"/>
    </source>
</evidence>
<dbReference type="Proteomes" id="UP000253729">
    <property type="component" value="Unassembled WGS sequence"/>
</dbReference>
<feature type="non-terminal residue" evidence="1">
    <location>
        <position position="1"/>
    </location>
</feature>
<dbReference type="GeneID" id="38136931"/>
<name>A0A3F3PHG1_9EURO</name>
<organism evidence="1 2">
    <name type="scientific">Aspergillus welwitschiae</name>
    <dbReference type="NCBI Taxonomy" id="1341132"/>
    <lineage>
        <taxon>Eukaryota</taxon>
        <taxon>Fungi</taxon>
        <taxon>Dikarya</taxon>
        <taxon>Ascomycota</taxon>
        <taxon>Pezizomycotina</taxon>
        <taxon>Eurotiomycetes</taxon>
        <taxon>Eurotiomycetidae</taxon>
        <taxon>Eurotiales</taxon>
        <taxon>Aspergillaceae</taxon>
        <taxon>Aspergillus</taxon>
        <taxon>Aspergillus subgen. Circumdati</taxon>
    </lineage>
</organism>
<protein>
    <submittedName>
        <fullName evidence="1">Uncharacterized protein</fullName>
    </submittedName>
</protein>
<evidence type="ECO:0000313" key="2">
    <source>
        <dbReference type="Proteomes" id="UP000253729"/>
    </source>
</evidence>
<gene>
    <name evidence="1" type="ORF">BDQ94DRAFT_155992</name>
</gene>